<dbReference type="EMBL" id="JFZV01000002">
    <property type="protein sequence ID" value="KDN15575.1"/>
    <property type="molecule type" value="Genomic_DNA"/>
</dbReference>
<dbReference type="GO" id="GO:0003723">
    <property type="term" value="F:RNA binding"/>
    <property type="evidence" value="ECO:0007669"/>
    <property type="project" value="UniProtKB-UniRule"/>
</dbReference>
<accession>A0A066TL36</accession>
<dbReference type="NCBIfam" id="TIGR00253">
    <property type="entry name" value="RNA_bind_YhbY"/>
    <property type="match status" value="1"/>
</dbReference>
<dbReference type="SMART" id="SM01103">
    <property type="entry name" value="CRS1_YhbY"/>
    <property type="match status" value="1"/>
</dbReference>
<gene>
    <name evidence="2" type="ORF">SALWKB29_0679</name>
</gene>
<evidence type="ECO:0000313" key="2">
    <source>
        <dbReference type="EMBL" id="KDN15575.1"/>
    </source>
</evidence>
<dbReference type="SUPFAM" id="SSF75471">
    <property type="entry name" value="YhbY-like"/>
    <property type="match status" value="1"/>
</dbReference>
<comment type="caution">
    <text evidence="2">The sequence shown here is derived from an EMBL/GenBank/DDBJ whole genome shotgun (WGS) entry which is preliminary data.</text>
</comment>
<dbReference type="OrthoDB" id="9797519at2"/>
<keyword evidence="3" id="KW-1185">Reference proteome</keyword>
<dbReference type="InterPro" id="IPR035920">
    <property type="entry name" value="YhbY-like_sf"/>
</dbReference>
<organism evidence="2 3">
    <name type="scientific">Snodgrassella communis</name>
    <dbReference type="NCBI Taxonomy" id="2946699"/>
    <lineage>
        <taxon>Bacteria</taxon>
        <taxon>Pseudomonadati</taxon>
        <taxon>Pseudomonadota</taxon>
        <taxon>Betaproteobacteria</taxon>
        <taxon>Neisseriales</taxon>
        <taxon>Neisseriaceae</taxon>
        <taxon>Snodgrassella</taxon>
    </lineage>
</organism>
<dbReference type="Pfam" id="PF01985">
    <property type="entry name" value="CRS1_YhbY"/>
    <property type="match status" value="1"/>
</dbReference>
<dbReference type="PANTHER" id="PTHR40065:SF3">
    <property type="entry name" value="RNA-BINDING PROTEIN YHBY"/>
    <property type="match status" value="1"/>
</dbReference>
<reference evidence="2 3" key="1">
    <citation type="submission" date="2014-03" db="EMBL/GenBank/DDBJ databases">
        <title>The genomes of two eusocial bee gut symbionts.</title>
        <authorList>
            <person name="Kwong W.K."/>
            <person name="Engel P."/>
            <person name="Koch H."/>
            <person name="Moran N.A."/>
        </authorList>
    </citation>
    <scope>NUCLEOTIDE SEQUENCE [LARGE SCALE GENOMIC DNA]</scope>
    <source>
        <strain evidence="3">wkB29</strain>
    </source>
</reference>
<dbReference type="AlphaFoldDB" id="A0A066TL36"/>
<protein>
    <submittedName>
        <fullName evidence="2">RNA binding protein</fullName>
    </submittedName>
</protein>
<dbReference type="Gene3D" id="3.30.110.60">
    <property type="entry name" value="YhbY-like"/>
    <property type="match status" value="1"/>
</dbReference>
<sequence length="96" mass="10570">MATNKLNSKNKMALKARAHQLHAFVLIGQHGLTTEVIAETNRNLDAHELIKVQVAGDDRAQRIAIAEALCTATGAELIQHIGKQLVLYRQKSETTE</sequence>
<dbReference type="InterPro" id="IPR051925">
    <property type="entry name" value="RNA-binding_domain"/>
</dbReference>
<dbReference type="eggNOG" id="COG1534">
    <property type="taxonomic scope" value="Bacteria"/>
</dbReference>
<name>A0A066TL36_9NEIS</name>
<evidence type="ECO:0000313" key="3">
    <source>
        <dbReference type="Proteomes" id="UP000027170"/>
    </source>
</evidence>
<dbReference type="PANTHER" id="PTHR40065">
    <property type="entry name" value="RNA-BINDING PROTEIN YHBY"/>
    <property type="match status" value="1"/>
</dbReference>
<dbReference type="PROSITE" id="PS51295">
    <property type="entry name" value="CRM"/>
    <property type="match status" value="1"/>
</dbReference>
<keyword evidence="1" id="KW-0694">RNA-binding</keyword>
<evidence type="ECO:0000256" key="1">
    <source>
        <dbReference type="ARBA" id="ARBA00022884"/>
    </source>
</evidence>
<dbReference type="Proteomes" id="UP000027170">
    <property type="component" value="Unassembled WGS sequence"/>
</dbReference>
<dbReference type="InterPro" id="IPR017924">
    <property type="entry name" value="RNA-binding_YhbY"/>
</dbReference>
<dbReference type="InterPro" id="IPR001890">
    <property type="entry name" value="RNA-binding_CRM"/>
</dbReference>
<proteinExistence type="predicted"/>
<dbReference type="RefSeq" id="WP_037406152.1">
    <property type="nucleotide sequence ID" value="NZ_JFZV01000002.1"/>
</dbReference>